<dbReference type="Proteomes" id="UP001144313">
    <property type="component" value="Unassembled WGS sequence"/>
</dbReference>
<protein>
    <recommendedName>
        <fullName evidence="4">Phage shock protein B</fullName>
    </recommendedName>
</protein>
<keyword evidence="1" id="KW-0812">Transmembrane</keyword>
<reference evidence="2" key="1">
    <citation type="submission" date="2022-12" db="EMBL/GenBank/DDBJ databases">
        <title>Reference genome sequencing for broad-spectrum identification of bacterial and archaeal isolates by mass spectrometry.</title>
        <authorList>
            <person name="Sekiguchi Y."/>
            <person name="Tourlousse D.M."/>
        </authorList>
    </citation>
    <scope>NUCLEOTIDE SEQUENCE</scope>
    <source>
        <strain evidence="2">LLR39Z86</strain>
    </source>
</reference>
<comment type="caution">
    <text evidence="2">The sequence shown here is derived from an EMBL/GenBank/DDBJ whole genome shotgun (WGS) entry which is preliminary data.</text>
</comment>
<accession>A0A9W6G9A6</accession>
<gene>
    <name evidence="2" type="ORF">GALLR39Z86_25170</name>
</gene>
<dbReference type="EMBL" id="BSDT01000001">
    <property type="protein sequence ID" value="GLI42667.1"/>
    <property type="molecule type" value="Genomic_DNA"/>
</dbReference>
<proteinExistence type="predicted"/>
<name>A0A9W6G9A6_9ACTN</name>
<evidence type="ECO:0000256" key="1">
    <source>
        <dbReference type="SAM" id="Phobius"/>
    </source>
</evidence>
<dbReference type="AlphaFoldDB" id="A0A9W6G9A6"/>
<keyword evidence="1" id="KW-1133">Transmembrane helix</keyword>
<feature type="transmembrane region" description="Helical" evidence="1">
    <location>
        <begin position="6"/>
        <end position="29"/>
    </location>
</feature>
<evidence type="ECO:0000313" key="3">
    <source>
        <dbReference type="Proteomes" id="UP001144313"/>
    </source>
</evidence>
<sequence>MSMGQAGMLFVFGFAFLIAAIMIVSMLVWASTKKAQASAAREANYRELAAKAGEDSAEIKASLAELKGRLASVERMLKEVE</sequence>
<keyword evidence="1" id="KW-0472">Membrane</keyword>
<keyword evidence="3" id="KW-1185">Reference proteome</keyword>
<organism evidence="2 3">
    <name type="scientific">Glycomyces algeriensis</name>
    <dbReference type="NCBI Taxonomy" id="256037"/>
    <lineage>
        <taxon>Bacteria</taxon>
        <taxon>Bacillati</taxon>
        <taxon>Actinomycetota</taxon>
        <taxon>Actinomycetes</taxon>
        <taxon>Glycomycetales</taxon>
        <taxon>Glycomycetaceae</taxon>
        <taxon>Glycomyces</taxon>
    </lineage>
</organism>
<evidence type="ECO:0008006" key="4">
    <source>
        <dbReference type="Google" id="ProtNLM"/>
    </source>
</evidence>
<dbReference type="RefSeq" id="WP_270114070.1">
    <property type="nucleotide sequence ID" value="NZ_BAAAOL010000006.1"/>
</dbReference>
<evidence type="ECO:0000313" key="2">
    <source>
        <dbReference type="EMBL" id="GLI42667.1"/>
    </source>
</evidence>